<feature type="non-terminal residue" evidence="3">
    <location>
        <position position="1"/>
    </location>
</feature>
<sequence>QIIVQANTFIATVLPIIESGATPIFVDVDKLTGTIDVVKVRRALTKKTRAIIPVHLFGYPAPILELSKLLSLSKPSSPLWIIEDAAQAQGTTIGDKKAGSFGVLSAFSFYPGKNLGAYGDGGAVTTNSKALVEEIKILRNVGQKTKYVHTRLGTNSRLDTIQAAILLVKLKHLHAWNKKRIAIANAYREALAGCGDIITPPPTPPGAKAIYHQFVIRTQKRNPLMKFLEKRGIHCGIHYPSPLHLTPALRFLGYKRGDFPVAEERARTMLSLPMFPELDDNEIAFVTSSIRTFFRH</sequence>
<dbReference type="InterPro" id="IPR015424">
    <property type="entry name" value="PyrdxlP-dep_Trfase"/>
</dbReference>
<dbReference type="Pfam" id="PF01041">
    <property type="entry name" value="DegT_DnrJ_EryC1"/>
    <property type="match status" value="1"/>
</dbReference>
<reference evidence="3 4" key="1">
    <citation type="journal article" date="2016" name="Nat. Commun.">
        <title>Thousands of microbial genomes shed light on interconnected biogeochemical processes in an aquifer system.</title>
        <authorList>
            <person name="Anantharaman K."/>
            <person name="Brown C.T."/>
            <person name="Hug L.A."/>
            <person name="Sharon I."/>
            <person name="Castelle C.J."/>
            <person name="Probst A.J."/>
            <person name="Thomas B.C."/>
            <person name="Singh A."/>
            <person name="Wilkins M.J."/>
            <person name="Karaoz U."/>
            <person name="Brodie E.L."/>
            <person name="Williams K.H."/>
            <person name="Hubbard S.S."/>
            <person name="Banfield J.F."/>
        </authorList>
    </citation>
    <scope>NUCLEOTIDE SEQUENCE [LARGE SCALE GENOMIC DNA]</scope>
</reference>
<dbReference type="Gene3D" id="3.90.1150.10">
    <property type="entry name" value="Aspartate Aminotransferase, domain 1"/>
    <property type="match status" value="1"/>
</dbReference>
<evidence type="ECO:0008006" key="5">
    <source>
        <dbReference type="Google" id="ProtNLM"/>
    </source>
</evidence>
<accession>A0A1F5ZIM5</accession>
<evidence type="ECO:0000256" key="1">
    <source>
        <dbReference type="ARBA" id="ARBA00022898"/>
    </source>
</evidence>
<dbReference type="GO" id="GO:0000271">
    <property type="term" value="P:polysaccharide biosynthetic process"/>
    <property type="evidence" value="ECO:0007669"/>
    <property type="project" value="TreeGrafter"/>
</dbReference>
<dbReference type="GO" id="GO:0008483">
    <property type="term" value="F:transaminase activity"/>
    <property type="evidence" value="ECO:0007669"/>
    <property type="project" value="TreeGrafter"/>
</dbReference>
<evidence type="ECO:0000313" key="4">
    <source>
        <dbReference type="Proteomes" id="UP000177268"/>
    </source>
</evidence>
<dbReference type="GO" id="GO:0030170">
    <property type="term" value="F:pyridoxal phosphate binding"/>
    <property type="evidence" value="ECO:0007669"/>
    <property type="project" value="TreeGrafter"/>
</dbReference>
<dbReference type="InterPro" id="IPR000653">
    <property type="entry name" value="DegT/StrS_aminotransferase"/>
</dbReference>
<evidence type="ECO:0000313" key="3">
    <source>
        <dbReference type="EMBL" id="OGG11957.1"/>
    </source>
</evidence>
<proteinExistence type="inferred from homology"/>
<dbReference type="PANTHER" id="PTHR30244">
    <property type="entry name" value="TRANSAMINASE"/>
    <property type="match status" value="1"/>
</dbReference>
<comment type="similarity">
    <text evidence="2">Belongs to the DegT/DnrJ/EryC1 family.</text>
</comment>
<dbReference type="CDD" id="cd00616">
    <property type="entry name" value="AHBA_syn"/>
    <property type="match status" value="1"/>
</dbReference>
<dbReference type="STRING" id="1798370.A2Z00_04070"/>
<dbReference type="InterPro" id="IPR015421">
    <property type="entry name" value="PyrdxlP-dep_Trfase_major"/>
</dbReference>
<dbReference type="AlphaFoldDB" id="A0A1F5ZIM5"/>
<dbReference type="InterPro" id="IPR015422">
    <property type="entry name" value="PyrdxlP-dep_Trfase_small"/>
</dbReference>
<dbReference type="EMBL" id="MFIZ01000009">
    <property type="protein sequence ID" value="OGG11957.1"/>
    <property type="molecule type" value="Genomic_DNA"/>
</dbReference>
<protein>
    <recommendedName>
        <fullName evidence="5">Transcriptional regulator</fullName>
    </recommendedName>
</protein>
<gene>
    <name evidence="3" type="ORF">A2Z00_04070</name>
</gene>
<dbReference type="Gene3D" id="3.40.640.10">
    <property type="entry name" value="Type I PLP-dependent aspartate aminotransferase-like (Major domain)"/>
    <property type="match status" value="1"/>
</dbReference>
<dbReference type="PANTHER" id="PTHR30244:SF36">
    <property type="entry name" value="3-OXO-GLUCOSE-6-PHOSPHATE:GLUTAMATE AMINOTRANSFERASE"/>
    <property type="match status" value="1"/>
</dbReference>
<keyword evidence="1" id="KW-0663">Pyridoxal phosphate</keyword>
<evidence type="ECO:0000256" key="2">
    <source>
        <dbReference type="ARBA" id="ARBA00037999"/>
    </source>
</evidence>
<dbReference type="Proteomes" id="UP000177268">
    <property type="component" value="Unassembled WGS sequence"/>
</dbReference>
<organism evidence="3 4">
    <name type="scientific">Candidatus Gottesmanbacteria bacterium RBG_13_45_10</name>
    <dbReference type="NCBI Taxonomy" id="1798370"/>
    <lineage>
        <taxon>Bacteria</taxon>
        <taxon>Candidatus Gottesmaniibacteriota</taxon>
    </lineage>
</organism>
<comment type="caution">
    <text evidence="3">The sequence shown here is derived from an EMBL/GenBank/DDBJ whole genome shotgun (WGS) entry which is preliminary data.</text>
</comment>
<dbReference type="SUPFAM" id="SSF53383">
    <property type="entry name" value="PLP-dependent transferases"/>
    <property type="match status" value="1"/>
</dbReference>
<name>A0A1F5ZIM5_9BACT</name>